<feature type="domain" description="Transposase-associated" evidence="2">
    <location>
        <begin position="28"/>
        <end position="103"/>
    </location>
</feature>
<protein>
    <recommendedName>
        <fullName evidence="2">Transposase-associated domain-containing protein</fullName>
    </recommendedName>
</protein>
<proteinExistence type="predicted"/>
<gene>
    <name evidence="3" type="ORF">MKW98_015910</name>
</gene>
<dbReference type="PANTHER" id="PTHR10775">
    <property type="entry name" value="OS08G0208400 PROTEIN"/>
    <property type="match status" value="1"/>
</dbReference>
<dbReference type="EMBL" id="JAJJMB010001452">
    <property type="protein sequence ID" value="KAI3956818.1"/>
    <property type="molecule type" value="Genomic_DNA"/>
</dbReference>
<keyword evidence="4" id="KW-1185">Reference proteome</keyword>
<evidence type="ECO:0000313" key="3">
    <source>
        <dbReference type="EMBL" id="KAI3956818.1"/>
    </source>
</evidence>
<dbReference type="InterPro" id="IPR004242">
    <property type="entry name" value="Transposase_21"/>
</dbReference>
<name>A0AAD4TEE0_9MAGN</name>
<dbReference type="Proteomes" id="UP001202328">
    <property type="component" value="Unassembled WGS sequence"/>
</dbReference>
<sequence>SPLLSGFIRAATHQLIRMSRRSVVPPSKEWIYAPKYSPRWVPGVQSFIQFTRDSLGEASNEVRCPCMKCKIYNSLPKSLEDVHGDILENGFDMTYQTWIHHGEQPSDHVFNVEAPPPLPANHVVNEDAPVSRMHYLFTETLGRAVGVNNFENFHNNSDCPPGADVEDGSGGNNQDRASVNYSKRLQDAAQPLYPEELRLKWGKKYAYMGHRKFLRDRSHPYRRQKSQFNGKQDYRGAPSRLSGVDLFEKTATADKEFGKLVKRPVKVKSPWSKRSILFCLSYWKFLHVRHNVDVMHVEKNFAENLFGTFMNYKDKSKDGVPARKDLKLLKLKPSLWLRENNRKLVAPHAPYRLSDSERKVICKTLSTLKVPIGYSGNWRKKKTYIYLVTNQMCRMMRTYKVYGRNKNYIEASIQKQYEVIEGARHCTKFFHEGKPYELTTLEYDQVRIWILRHSDENTEWEAKYNAYLSNLNRTHKGRTETMDYIPWLRGQLEGTPVTDFRRIAIGPTDLTRKHWNLVLEFPIRSDPHMNAFEDPYVFTATSSDAPLISETVGDDDYWSRISQELALAECTDDEYSDGDA</sequence>
<feature type="region of interest" description="Disordered" evidence="1">
    <location>
        <begin position="158"/>
        <end position="177"/>
    </location>
</feature>
<accession>A0AAD4TEE0</accession>
<evidence type="ECO:0000256" key="1">
    <source>
        <dbReference type="SAM" id="MobiDB-lite"/>
    </source>
</evidence>
<dbReference type="PANTHER" id="PTHR10775:SF166">
    <property type="entry name" value="OS04G0146034 PROTEIN"/>
    <property type="match status" value="1"/>
</dbReference>
<dbReference type="InterPro" id="IPR029480">
    <property type="entry name" value="Transpos_assoc"/>
</dbReference>
<dbReference type="Pfam" id="PF13963">
    <property type="entry name" value="Transpos_assoc"/>
    <property type="match status" value="1"/>
</dbReference>
<reference evidence="3" key="1">
    <citation type="submission" date="2022-04" db="EMBL/GenBank/DDBJ databases">
        <title>A functionally conserved STORR gene fusion in Papaver species that diverged 16.8 million years ago.</title>
        <authorList>
            <person name="Catania T."/>
        </authorList>
    </citation>
    <scope>NUCLEOTIDE SEQUENCE</scope>
    <source>
        <strain evidence="3">S-188037</strain>
    </source>
</reference>
<evidence type="ECO:0000313" key="4">
    <source>
        <dbReference type="Proteomes" id="UP001202328"/>
    </source>
</evidence>
<dbReference type="Pfam" id="PF02992">
    <property type="entry name" value="Transposase_21"/>
    <property type="match status" value="1"/>
</dbReference>
<organism evidence="3 4">
    <name type="scientific">Papaver atlanticum</name>
    <dbReference type="NCBI Taxonomy" id="357466"/>
    <lineage>
        <taxon>Eukaryota</taxon>
        <taxon>Viridiplantae</taxon>
        <taxon>Streptophyta</taxon>
        <taxon>Embryophyta</taxon>
        <taxon>Tracheophyta</taxon>
        <taxon>Spermatophyta</taxon>
        <taxon>Magnoliopsida</taxon>
        <taxon>Ranunculales</taxon>
        <taxon>Papaveraceae</taxon>
        <taxon>Papaveroideae</taxon>
        <taxon>Papaver</taxon>
    </lineage>
</organism>
<comment type="caution">
    <text evidence="3">The sequence shown here is derived from an EMBL/GenBank/DDBJ whole genome shotgun (WGS) entry which is preliminary data.</text>
</comment>
<feature type="non-terminal residue" evidence="3">
    <location>
        <position position="580"/>
    </location>
</feature>
<dbReference type="AlphaFoldDB" id="A0AAD4TEE0"/>
<evidence type="ECO:0000259" key="2">
    <source>
        <dbReference type="Pfam" id="PF13963"/>
    </source>
</evidence>